<dbReference type="AlphaFoldDB" id="A0ABD1KME3"/>
<reference evidence="8 9" key="1">
    <citation type="submission" date="2024-09" db="EMBL/GenBank/DDBJ databases">
        <title>A chromosome-level genome assembly of Gray's grenadier anchovy, Coilia grayii.</title>
        <authorList>
            <person name="Fu Z."/>
        </authorList>
    </citation>
    <scope>NUCLEOTIDE SEQUENCE [LARGE SCALE GENOMIC DNA]</scope>
    <source>
        <strain evidence="8">G4</strain>
        <tissue evidence="8">Muscle</tissue>
    </source>
</reference>
<feature type="region of interest" description="Disordered" evidence="5">
    <location>
        <begin position="526"/>
        <end position="578"/>
    </location>
</feature>
<dbReference type="FunFam" id="1.10.10.2590:FF:000002">
    <property type="entry name" value="Putative nucleus accumbens-associated protein 2"/>
    <property type="match status" value="1"/>
</dbReference>
<dbReference type="Pfam" id="PF00651">
    <property type="entry name" value="BTB"/>
    <property type="match status" value="1"/>
</dbReference>
<dbReference type="Proteomes" id="UP001591681">
    <property type="component" value="Unassembled WGS sequence"/>
</dbReference>
<evidence type="ECO:0000256" key="1">
    <source>
        <dbReference type="ARBA" id="ARBA00004123"/>
    </source>
</evidence>
<feature type="domain" description="BEN" evidence="7">
    <location>
        <begin position="368"/>
        <end position="465"/>
    </location>
</feature>
<feature type="compositionally biased region" description="Acidic residues" evidence="5">
    <location>
        <begin position="278"/>
        <end position="289"/>
    </location>
</feature>
<keyword evidence="4" id="KW-0539">Nucleus</keyword>
<feature type="domain" description="BTB" evidence="6">
    <location>
        <begin position="30"/>
        <end position="94"/>
    </location>
</feature>
<dbReference type="PANTHER" id="PTHR46105:SF2">
    <property type="entry name" value="NUCLEUS ACCUMBENS-ASSOCIATED PROTEIN 2"/>
    <property type="match status" value="1"/>
</dbReference>
<dbReference type="Gene3D" id="1.10.10.2590">
    <property type="entry name" value="BEN domain"/>
    <property type="match status" value="1"/>
</dbReference>
<keyword evidence="2" id="KW-1017">Isopeptide bond</keyword>
<dbReference type="Gene3D" id="3.30.710.10">
    <property type="entry name" value="Potassium Channel Kv1.1, Chain A"/>
    <property type="match status" value="1"/>
</dbReference>
<comment type="caution">
    <text evidence="8">The sequence shown here is derived from an EMBL/GenBank/DDBJ whole genome shotgun (WGS) entry which is preliminary data.</text>
</comment>
<evidence type="ECO:0000256" key="4">
    <source>
        <dbReference type="ARBA" id="ARBA00023242"/>
    </source>
</evidence>
<evidence type="ECO:0000256" key="2">
    <source>
        <dbReference type="ARBA" id="ARBA00022499"/>
    </source>
</evidence>
<gene>
    <name evidence="8" type="ORF">ACEWY4_004704</name>
</gene>
<evidence type="ECO:0008006" key="10">
    <source>
        <dbReference type="Google" id="ProtNLM"/>
    </source>
</evidence>
<evidence type="ECO:0000259" key="6">
    <source>
        <dbReference type="PROSITE" id="PS50097"/>
    </source>
</evidence>
<comment type="subcellular location">
    <subcellularLocation>
        <location evidence="1">Nucleus</location>
    </subcellularLocation>
</comment>
<feature type="region of interest" description="Disordered" evidence="5">
    <location>
        <begin position="252"/>
        <end position="289"/>
    </location>
</feature>
<dbReference type="EMBL" id="JBHFQA010000004">
    <property type="protein sequence ID" value="KAL2100310.1"/>
    <property type="molecule type" value="Genomic_DNA"/>
</dbReference>
<dbReference type="SMART" id="SM01025">
    <property type="entry name" value="BEN"/>
    <property type="match status" value="1"/>
</dbReference>
<proteinExistence type="predicted"/>
<protein>
    <recommendedName>
        <fullName evidence="10">Nucleus accumbens-associated protein 2</fullName>
    </recommendedName>
</protein>
<dbReference type="PROSITE" id="PS50097">
    <property type="entry name" value="BTB"/>
    <property type="match status" value="1"/>
</dbReference>
<evidence type="ECO:0000313" key="9">
    <source>
        <dbReference type="Proteomes" id="UP001591681"/>
    </source>
</evidence>
<evidence type="ECO:0000256" key="3">
    <source>
        <dbReference type="ARBA" id="ARBA00022843"/>
    </source>
</evidence>
<evidence type="ECO:0000259" key="7">
    <source>
        <dbReference type="PROSITE" id="PS51457"/>
    </source>
</evidence>
<keyword evidence="9" id="KW-1185">Reference proteome</keyword>
<dbReference type="FunFam" id="3.30.710.10:FF:000009">
    <property type="entry name" value="Zinc finger and BTB domain-containing 37"/>
    <property type="match status" value="1"/>
</dbReference>
<accession>A0ABD1KME3</accession>
<dbReference type="SMART" id="SM00225">
    <property type="entry name" value="BTB"/>
    <property type="match status" value="1"/>
</dbReference>
<dbReference type="InterPro" id="IPR050457">
    <property type="entry name" value="ZnFinger_BTB_dom_contain"/>
</dbReference>
<dbReference type="GO" id="GO:0042127">
    <property type="term" value="P:regulation of cell population proliferation"/>
    <property type="evidence" value="ECO:0007669"/>
    <property type="project" value="UniProtKB-ARBA"/>
</dbReference>
<name>A0ABD1KME3_9TELE</name>
<dbReference type="InterPro" id="IPR000210">
    <property type="entry name" value="BTB/POZ_dom"/>
</dbReference>
<dbReference type="InterPro" id="IPR018379">
    <property type="entry name" value="BEN_domain"/>
</dbReference>
<dbReference type="PANTHER" id="PTHR46105">
    <property type="entry name" value="AGAP004733-PA"/>
    <property type="match status" value="1"/>
</dbReference>
<dbReference type="SUPFAM" id="SSF54695">
    <property type="entry name" value="POZ domain"/>
    <property type="match status" value="1"/>
</dbReference>
<dbReference type="PROSITE" id="PS51457">
    <property type="entry name" value="BEN"/>
    <property type="match status" value="1"/>
</dbReference>
<evidence type="ECO:0000256" key="5">
    <source>
        <dbReference type="SAM" id="MobiDB-lite"/>
    </source>
</evidence>
<feature type="compositionally biased region" description="Polar residues" evidence="5">
    <location>
        <begin position="262"/>
        <end position="277"/>
    </location>
</feature>
<dbReference type="GO" id="GO:0045892">
    <property type="term" value="P:negative regulation of DNA-templated transcription"/>
    <property type="evidence" value="ECO:0007669"/>
    <property type="project" value="UniProtKB-ARBA"/>
</dbReference>
<evidence type="ECO:0000313" key="8">
    <source>
        <dbReference type="EMBL" id="KAL2100310.1"/>
    </source>
</evidence>
<feature type="region of interest" description="Disordered" evidence="5">
    <location>
        <begin position="130"/>
        <end position="152"/>
    </location>
</feature>
<organism evidence="8 9">
    <name type="scientific">Coilia grayii</name>
    <name type="common">Gray's grenadier anchovy</name>
    <dbReference type="NCBI Taxonomy" id="363190"/>
    <lineage>
        <taxon>Eukaryota</taxon>
        <taxon>Metazoa</taxon>
        <taxon>Chordata</taxon>
        <taxon>Craniata</taxon>
        <taxon>Vertebrata</taxon>
        <taxon>Euteleostomi</taxon>
        <taxon>Actinopterygii</taxon>
        <taxon>Neopterygii</taxon>
        <taxon>Teleostei</taxon>
        <taxon>Clupei</taxon>
        <taxon>Clupeiformes</taxon>
        <taxon>Clupeoidei</taxon>
        <taxon>Engraulidae</taxon>
        <taxon>Coilinae</taxon>
        <taxon>Coilia</taxon>
    </lineage>
</organism>
<sequence>MSQLLHVEIPNFGSTVLGSLNEQRLLGQYCDVSIMVKGQAFKAHRAVLAASSLYFRDLFSGSSKTQFELPSSVTPSCFQQILSFCYTGKLTMAASEQLVVMYTAGYLQIQHIVERGMDLMFKANSPHCDSQTAAIEEPGSEPQSPSNNTAASAAAAAASAAASLLAFPGWSPSLPLPPPARRIKLEGGDGMLPLNLQSLGQGKRSSSESNGVAAGAAAAAATGGSRGGALRGSSLFYAAAGGTPVFPGMQAYPLVPGERSSPGASSLPTTDSPTSYQNEDEEFEEEPYDGITEEAYSQLYGRTANPYGMQDKPEMAAVPISLESRNCVLLRRDLVALPASLISQIGYRCHPKLYTEGDPGEKLELVAGSGVFMTRGQLMNCHLCAGIKHKVLLRRLLATFFDRNTLANSCGTGIRSSTSDPSRKPLDSRVLNAVKLYCQNFAPNFKESEMNVIAADMCTNARRVRKRWLPKIKSMLPDGMEVYRGAGGGVAAATGLGLAAIAGGVALPFEAELKALYGGGERKDPLRTHLQLDGASPGPSPPGDGSEVELVVGAHEMGEDEGAEEDEEDPSVEGGVEGALVAVPIPLIPGGEAVVLQDGQSASEFAEGLRINGQ</sequence>
<keyword evidence="3" id="KW-0832">Ubl conjugation</keyword>
<dbReference type="Pfam" id="PF10523">
    <property type="entry name" value="BEN"/>
    <property type="match status" value="1"/>
</dbReference>
<dbReference type="InterPro" id="IPR011333">
    <property type="entry name" value="SKP1/BTB/POZ_sf"/>
</dbReference>
<feature type="compositionally biased region" description="Acidic residues" evidence="5">
    <location>
        <begin position="558"/>
        <end position="571"/>
    </location>
</feature>
<dbReference type="GO" id="GO:0031981">
    <property type="term" value="C:nuclear lumen"/>
    <property type="evidence" value="ECO:0007669"/>
    <property type="project" value="UniProtKB-ARBA"/>
</dbReference>